<organism evidence="1 2">
    <name type="scientific">Plasmodium malariae</name>
    <dbReference type="NCBI Taxonomy" id="5858"/>
    <lineage>
        <taxon>Eukaryota</taxon>
        <taxon>Sar</taxon>
        <taxon>Alveolata</taxon>
        <taxon>Apicomplexa</taxon>
        <taxon>Aconoidasida</taxon>
        <taxon>Haemosporida</taxon>
        <taxon>Plasmodiidae</taxon>
        <taxon>Plasmodium</taxon>
        <taxon>Plasmodium (Plasmodium)</taxon>
    </lineage>
</organism>
<protein>
    <submittedName>
        <fullName evidence="1">Uncharacterized protein</fullName>
    </submittedName>
</protein>
<accession>A0A1C3KDX1</accession>
<evidence type="ECO:0000313" key="1">
    <source>
        <dbReference type="EMBL" id="SBT71804.1"/>
    </source>
</evidence>
<sequence length="178" mass="21717">MNAQMLKENEINDMILNLIDNKKKEVLPKRKKIKKNAKKENFDKNQMKSNVDAFFKEQEQIYKSEETNTMEYIINEAKDKEKELNDYYTYCQNFKKDYNNNFNDVIKHSEEIKKELKDLHIEYIDNKILLENKRKMELDGMFNFYKEKLLDIKRQWDNKTFCDENLKNIVYDILSVIN</sequence>
<dbReference type="EMBL" id="LT594498">
    <property type="protein sequence ID" value="SBT71804.1"/>
    <property type="molecule type" value="Genomic_DNA"/>
</dbReference>
<proteinExistence type="predicted"/>
<gene>
    <name evidence="1" type="primary">PmlGA01_100028500</name>
    <name evidence="1" type="ORF">PMLGA01_100028500</name>
</gene>
<dbReference type="Proteomes" id="UP000219799">
    <property type="component" value="Chromosome 10"/>
</dbReference>
<name>A0A1C3KDX1_PLAMA</name>
<evidence type="ECO:0000313" key="2">
    <source>
        <dbReference type="Proteomes" id="UP000219799"/>
    </source>
</evidence>
<dbReference type="AlphaFoldDB" id="A0A1C3KDX1"/>
<dbReference type="VEuPathDB" id="PlasmoDB:PmUG01_10037400"/>
<reference evidence="1 2" key="1">
    <citation type="submission" date="2016-06" db="EMBL/GenBank/DDBJ databases">
        <authorList>
            <consortium name="Pathogen Informatics"/>
        </authorList>
    </citation>
    <scope>NUCLEOTIDE SEQUENCE [LARGE SCALE GENOMIC DNA]</scope>
    <source>
        <strain evidence="1">PmlGA01</strain>
    </source>
</reference>